<evidence type="ECO:0000259" key="13">
    <source>
        <dbReference type="PROSITE" id="PS52015"/>
    </source>
</evidence>
<dbReference type="SUPFAM" id="SSF74653">
    <property type="entry name" value="TolA/TonB C-terminal domain"/>
    <property type="match status" value="1"/>
</dbReference>
<evidence type="ECO:0000256" key="6">
    <source>
        <dbReference type="ARBA" id="ARBA00022692"/>
    </source>
</evidence>
<evidence type="ECO:0000313" key="15">
    <source>
        <dbReference type="Proteomes" id="UP000651977"/>
    </source>
</evidence>
<evidence type="ECO:0000256" key="5">
    <source>
        <dbReference type="ARBA" id="ARBA00022519"/>
    </source>
</evidence>
<keyword evidence="7 10" id="KW-0653">Protein transport</keyword>
<reference evidence="15" key="1">
    <citation type="journal article" date="2019" name="Int. J. Syst. Evol. Microbiol.">
        <title>The Global Catalogue of Microorganisms (GCM) 10K type strain sequencing project: providing services to taxonomists for standard genome sequencing and annotation.</title>
        <authorList>
            <consortium name="The Broad Institute Genomics Platform"/>
            <consortium name="The Broad Institute Genome Sequencing Center for Infectious Disease"/>
            <person name="Wu L."/>
            <person name="Ma J."/>
        </authorList>
    </citation>
    <scope>NUCLEOTIDE SEQUENCE [LARGE SCALE GENOMIC DNA]</scope>
    <source>
        <strain evidence="15">CGMCC 1.10131</strain>
    </source>
</reference>
<feature type="signal peptide" evidence="12">
    <location>
        <begin position="1"/>
        <end position="25"/>
    </location>
</feature>
<dbReference type="PANTHER" id="PTHR33446">
    <property type="entry name" value="PROTEIN TONB-RELATED"/>
    <property type="match status" value="1"/>
</dbReference>
<evidence type="ECO:0000256" key="7">
    <source>
        <dbReference type="ARBA" id="ARBA00022927"/>
    </source>
</evidence>
<dbReference type="Gene3D" id="3.30.1150.10">
    <property type="match status" value="1"/>
</dbReference>
<feature type="compositionally biased region" description="Low complexity" evidence="11">
    <location>
        <begin position="140"/>
        <end position="156"/>
    </location>
</feature>
<evidence type="ECO:0000313" key="14">
    <source>
        <dbReference type="EMBL" id="GGB21430.1"/>
    </source>
</evidence>
<keyword evidence="3 10" id="KW-0813">Transport</keyword>
<dbReference type="RefSeq" id="WP_055734562.1">
    <property type="nucleotide sequence ID" value="NZ_BMDY01000041.1"/>
</dbReference>
<name>A0ABQ1I6Z7_9ALTE</name>
<dbReference type="NCBIfam" id="TIGR01352">
    <property type="entry name" value="tonB_Cterm"/>
    <property type="match status" value="1"/>
</dbReference>
<keyword evidence="10" id="KW-0735">Signal-anchor</keyword>
<dbReference type="InterPro" id="IPR003538">
    <property type="entry name" value="TonB"/>
</dbReference>
<keyword evidence="12" id="KW-0732">Signal</keyword>
<dbReference type="InterPro" id="IPR051045">
    <property type="entry name" value="TonB-dependent_transducer"/>
</dbReference>
<keyword evidence="5 10" id="KW-0997">Cell inner membrane</keyword>
<dbReference type="InterPro" id="IPR037682">
    <property type="entry name" value="TonB_C"/>
</dbReference>
<gene>
    <name evidence="14" type="primary">tonB</name>
    <name evidence="14" type="ORF">GCM10007414_38530</name>
</gene>
<dbReference type="PANTHER" id="PTHR33446:SF2">
    <property type="entry name" value="PROTEIN TONB"/>
    <property type="match status" value="1"/>
</dbReference>
<dbReference type="PRINTS" id="PR01374">
    <property type="entry name" value="TONBPROTEIN"/>
</dbReference>
<dbReference type="EMBL" id="BMDY01000041">
    <property type="protein sequence ID" value="GGB21430.1"/>
    <property type="molecule type" value="Genomic_DNA"/>
</dbReference>
<evidence type="ECO:0000256" key="12">
    <source>
        <dbReference type="SAM" id="SignalP"/>
    </source>
</evidence>
<feature type="domain" description="TonB C-terminal" evidence="13">
    <location>
        <begin position="197"/>
        <end position="287"/>
    </location>
</feature>
<feature type="compositionally biased region" description="Polar residues" evidence="11">
    <location>
        <begin position="177"/>
        <end position="192"/>
    </location>
</feature>
<protein>
    <recommendedName>
        <fullName evidence="10">Protein TonB</fullName>
    </recommendedName>
</protein>
<feature type="compositionally biased region" description="Polar residues" evidence="11">
    <location>
        <begin position="71"/>
        <end position="96"/>
    </location>
</feature>
<dbReference type="InterPro" id="IPR006260">
    <property type="entry name" value="TonB/TolA_C"/>
</dbReference>
<comment type="similarity">
    <text evidence="2 10">Belongs to the TonB family.</text>
</comment>
<comment type="caution">
    <text evidence="14">The sequence shown here is derived from an EMBL/GenBank/DDBJ whole genome shotgun (WGS) entry which is preliminary data.</text>
</comment>
<evidence type="ECO:0000256" key="2">
    <source>
        <dbReference type="ARBA" id="ARBA00006555"/>
    </source>
</evidence>
<comment type="subcellular location">
    <subcellularLocation>
        <location evidence="1 10">Cell inner membrane</location>
        <topology evidence="1 10">Single-pass membrane protein</topology>
        <orientation evidence="1 10">Periplasmic side</orientation>
    </subcellularLocation>
</comment>
<evidence type="ECO:0000256" key="4">
    <source>
        <dbReference type="ARBA" id="ARBA00022475"/>
    </source>
</evidence>
<keyword evidence="6" id="KW-0812">Transmembrane</keyword>
<comment type="function">
    <text evidence="10">Interacts with outer membrane receptor proteins that carry out high-affinity binding and energy dependent uptake into the periplasmic space of specific substrates. It could act to transduce energy from the cytoplasmic membrane to specific energy-requiring processes in the outer membrane, resulting in the release into the periplasm of ligands bound by these outer membrane proteins.</text>
</comment>
<evidence type="ECO:0000256" key="10">
    <source>
        <dbReference type="RuleBase" id="RU362123"/>
    </source>
</evidence>
<feature type="region of interest" description="Disordered" evidence="11">
    <location>
        <begin position="54"/>
        <end position="192"/>
    </location>
</feature>
<sequence length="287" mass="31070">MRKLSLAVLLSVAIHGYLLNAPSKAKEMTLTNGGQTAAPSLNVVAINTNVVSKTEPLSPKQTKPLAEKQPVANTVTPAQQPEATAAKSQSKNTQSKPVKPKAKPQTKPKIAAKQPPTNNSKALPIKEVKDEPQPNKSLSTTTKQTKPTPPQQVKETPPQPVKPAVDAKQQPEAEPLASSQVNSQPQHQQGLSQLPRLNSQPRFAQPPSAPVYPRVARKRGLEGTVMVEVWLDRHGRQTKREITDSSGIKSLDKAALKAVQQWKFKALIVDGQAQASRAVIPIRFKLS</sequence>
<proteinExistence type="inferred from homology"/>
<evidence type="ECO:0000256" key="8">
    <source>
        <dbReference type="ARBA" id="ARBA00022989"/>
    </source>
</evidence>
<dbReference type="Proteomes" id="UP000651977">
    <property type="component" value="Unassembled WGS sequence"/>
</dbReference>
<keyword evidence="15" id="KW-1185">Reference proteome</keyword>
<dbReference type="Pfam" id="PF03544">
    <property type="entry name" value="TonB_C"/>
    <property type="match status" value="1"/>
</dbReference>
<keyword evidence="4 10" id="KW-1003">Cell membrane</keyword>
<dbReference type="PROSITE" id="PS52015">
    <property type="entry name" value="TONB_CTD"/>
    <property type="match status" value="1"/>
</dbReference>
<feature type="compositionally biased region" description="Basic and acidic residues" evidence="11">
    <location>
        <begin position="124"/>
        <end position="133"/>
    </location>
</feature>
<organism evidence="14 15">
    <name type="scientific">Agarivorans gilvus</name>
    <dbReference type="NCBI Taxonomy" id="680279"/>
    <lineage>
        <taxon>Bacteria</taxon>
        <taxon>Pseudomonadati</taxon>
        <taxon>Pseudomonadota</taxon>
        <taxon>Gammaproteobacteria</taxon>
        <taxon>Alteromonadales</taxon>
        <taxon>Alteromonadaceae</taxon>
        <taxon>Agarivorans</taxon>
    </lineage>
</organism>
<keyword evidence="9" id="KW-0472">Membrane</keyword>
<evidence type="ECO:0000256" key="3">
    <source>
        <dbReference type="ARBA" id="ARBA00022448"/>
    </source>
</evidence>
<accession>A0ABQ1I6Z7</accession>
<evidence type="ECO:0000256" key="1">
    <source>
        <dbReference type="ARBA" id="ARBA00004383"/>
    </source>
</evidence>
<feature type="chain" id="PRO_5047203004" description="Protein TonB" evidence="12">
    <location>
        <begin position="26"/>
        <end position="287"/>
    </location>
</feature>
<evidence type="ECO:0000256" key="9">
    <source>
        <dbReference type="ARBA" id="ARBA00023136"/>
    </source>
</evidence>
<evidence type="ECO:0000256" key="11">
    <source>
        <dbReference type="SAM" id="MobiDB-lite"/>
    </source>
</evidence>
<keyword evidence="8" id="KW-1133">Transmembrane helix</keyword>